<keyword evidence="1 7" id="KW-1003">Cell membrane</keyword>
<protein>
    <recommendedName>
        <fullName evidence="7 8">Cell division protein FtsL</fullName>
    </recommendedName>
</protein>
<dbReference type="RefSeq" id="WP_273840275.1">
    <property type="nucleotide sequence ID" value="NZ_JAQQWT010000001.1"/>
</dbReference>
<evidence type="ECO:0000256" key="5">
    <source>
        <dbReference type="ARBA" id="ARBA00023136"/>
    </source>
</evidence>
<comment type="function">
    <text evidence="7">Essential cell division protein.</text>
</comment>
<organism evidence="9 10">
    <name type="scientific">Halalkalibacter alkalisediminis</name>
    <dbReference type="NCBI Taxonomy" id="935616"/>
    <lineage>
        <taxon>Bacteria</taxon>
        <taxon>Bacillati</taxon>
        <taxon>Bacillota</taxon>
        <taxon>Bacilli</taxon>
        <taxon>Bacillales</taxon>
        <taxon>Bacillaceae</taxon>
        <taxon>Halalkalibacter</taxon>
    </lineage>
</organism>
<keyword evidence="3 7" id="KW-0812">Transmembrane</keyword>
<dbReference type="Proteomes" id="UP001589833">
    <property type="component" value="Unassembled WGS sequence"/>
</dbReference>
<gene>
    <name evidence="7 9" type="primary">ftsL</name>
    <name evidence="9" type="ORF">ACFFH4_06540</name>
</gene>
<dbReference type="InterPro" id="IPR011922">
    <property type="entry name" value="Cell_div_FtsL"/>
</dbReference>
<accession>A0ABV6ND70</accession>
<name>A0ABV6ND70_9BACI</name>
<sequence length="117" mass="13308">MVAQRIQEQEQRQVLKQPQKRIRQVRNPITLGEKLIGAMIVLVTFTVLCLVVNNYATLYSMNREVSQLEAVVQQQTQVNEGLNLQVVELSAPDRILHIASERLGMSLDDNKVKVVQN</sequence>
<keyword evidence="4 7" id="KW-1133">Transmembrane helix</keyword>
<reference evidence="9 10" key="1">
    <citation type="submission" date="2024-09" db="EMBL/GenBank/DDBJ databases">
        <authorList>
            <person name="Sun Q."/>
            <person name="Mori K."/>
        </authorList>
    </citation>
    <scope>NUCLEOTIDE SEQUENCE [LARGE SCALE GENOMIC DNA]</scope>
    <source>
        <strain evidence="9 10">NCAIM B.02301</strain>
    </source>
</reference>
<evidence type="ECO:0000256" key="4">
    <source>
        <dbReference type="ARBA" id="ARBA00022989"/>
    </source>
</evidence>
<dbReference type="GO" id="GO:0051301">
    <property type="term" value="P:cell division"/>
    <property type="evidence" value="ECO:0007669"/>
    <property type="project" value="UniProtKB-KW"/>
</dbReference>
<evidence type="ECO:0000256" key="2">
    <source>
        <dbReference type="ARBA" id="ARBA00022618"/>
    </source>
</evidence>
<comment type="subcellular location">
    <subcellularLocation>
        <location evidence="7">Cell membrane</location>
        <topology evidence="7">Single-pass type II membrane protein</topology>
    </subcellularLocation>
    <text evidence="7">Localizes to the division septum where it forms a ring structure.</text>
</comment>
<evidence type="ECO:0000256" key="3">
    <source>
        <dbReference type="ARBA" id="ARBA00022692"/>
    </source>
</evidence>
<dbReference type="NCBIfam" id="TIGR02209">
    <property type="entry name" value="ftsL_broad"/>
    <property type="match status" value="1"/>
</dbReference>
<evidence type="ECO:0000256" key="6">
    <source>
        <dbReference type="ARBA" id="ARBA00023306"/>
    </source>
</evidence>
<evidence type="ECO:0000256" key="8">
    <source>
        <dbReference type="NCBIfam" id="TIGR02209"/>
    </source>
</evidence>
<dbReference type="Pfam" id="PF04977">
    <property type="entry name" value="DivIC"/>
    <property type="match status" value="1"/>
</dbReference>
<dbReference type="HAMAP" id="MF_00910">
    <property type="entry name" value="FtsL"/>
    <property type="match status" value="1"/>
</dbReference>
<proteinExistence type="inferred from homology"/>
<evidence type="ECO:0000256" key="1">
    <source>
        <dbReference type="ARBA" id="ARBA00022475"/>
    </source>
</evidence>
<dbReference type="EMBL" id="JBHLTR010000006">
    <property type="protein sequence ID" value="MFC0558707.1"/>
    <property type="molecule type" value="Genomic_DNA"/>
</dbReference>
<evidence type="ECO:0000313" key="10">
    <source>
        <dbReference type="Proteomes" id="UP001589833"/>
    </source>
</evidence>
<comment type="similarity">
    <text evidence="7">Belongs to the FtsL family.</text>
</comment>
<evidence type="ECO:0000256" key="7">
    <source>
        <dbReference type="HAMAP-Rule" id="MF_00910"/>
    </source>
</evidence>
<keyword evidence="6 7" id="KW-0131">Cell cycle</keyword>
<comment type="caution">
    <text evidence="9">The sequence shown here is derived from an EMBL/GenBank/DDBJ whole genome shotgun (WGS) entry which is preliminary data.</text>
</comment>
<feature type="transmembrane region" description="Helical" evidence="7">
    <location>
        <begin position="35"/>
        <end position="56"/>
    </location>
</feature>
<keyword evidence="2 7" id="KW-0132">Cell division</keyword>
<keyword evidence="10" id="KW-1185">Reference proteome</keyword>
<dbReference type="InterPro" id="IPR007060">
    <property type="entry name" value="FtsL/DivIC"/>
</dbReference>
<evidence type="ECO:0000313" key="9">
    <source>
        <dbReference type="EMBL" id="MFC0558707.1"/>
    </source>
</evidence>
<keyword evidence="5 7" id="KW-0472">Membrane</keyword>